<evidence type="ECO:0000313" key="2">
    <source>
        <dbReference type="EMBL" id="MEE6258598.1"/>
    </source>
</evidence>
<dbReference type="Proteomes" id="UP001332243">
    <property type="component" value="Unassembled WGS sequence"/>
</dbReference>
<name>A0ABU7RQ34_9ACTN</name>
<evidence type="ECO:0000313" key="3">
    <source>
        <dbReference type="Proteomes" id="UP001332243"/>
    </source>
</evidence>
<dbReference type="EC" id="2.-.-.-" evidence="2"/>
<reference evidence="2 3" key="1">
    <citation type="submission" date="2024-01" db="EMBL/GenBank/DDBJ databases">
        <title>Genome insights into Plantactinospora sonchi sp. nov.</title>
        <authorList>
            <person name="Wang L."/>
        </authorList>
    </citation>
    <scope>NUCLEOTIDE SEQUENCE [LARGE SCALE GENOMIC DNA]</scope>
    <source>
        <strain evidence="2 3">NEAU-QY2</strain>
    </source>
</reference>
<dbReference type="InterPro" id="IPR000182">
    <property type="entry name" value="GNAT_dom"/>
</dbReference>
<evidence type="ECO:0000259" key="1">
    <source>
        <dbReference type="PROSITE" id="PS51186"/>
    </source>
</evidence>
<dbReference type="PANTHER" id="PTHR43441">
    <property type="entry name" value="RIBOSOMAL-PROTEIN-SERINE ACETYLTRANSFERASE"/>
    <property type="match status" value="1"/>
</dbReference>
<dbReference type="EMBL" id="JAZGQK010000006">
    <property type="protein sequence ID" value="MEE6258598.1"/>
    <property type="molecule type" value="Genomic_DNA"/>
</dbReference>
<keyword evidence="3" id="KW-1185">Reference proteome</keyword>
<dbReference type="GO" id="GO:0016740">
    <property type="term" value="F:transferase activity"/>
    <property type="evidence" value="ECO:0007669"/>
    <property type="project" value="UniProtKB-KW"/>
</dbReference>
<dbReference type="PANTHER" id="PTHR43441:SF10">
    <property type="entry name" value="ACETYLTRANSFERASE"/>
    <property type="match status" value="1"/>
</dbReference>
<dbReference type="InterPro" id="IPR016181">
    <property type="entry name" value="Acyl_CoA_acyltransferase"/>
</dbReference>
<accession>A0ABU7RQ34</accession>
<dbReference type="PROSITE" id="PS51186">
    <property type="entry name" value="GNAT"/>
    <property type="match status" value="1"/>
</dbReference>
<proteinExistence type="predicted"/>
<dbReference type="InterPro" id="IPR051908">
    <property type="entry name" value="Ribosomal_N-acetyltransferase"/>
</dbReference>
<sequence>MYATPLGDDEAELRPLEPWQADEFLAHIDRGRDHIGQYVPLPDRVSDLESSRSFLQAYADRAAADTGRIWGIWADDTLVGGVLFRTLDVTTGCAEAGCWLEPSAVGRGLVTRAVGVIIDWAVGTRGIHRIEWRVASENKPSIAVARRLGMTRDGVLREAVPYRGARQDIELWSVLAPEWRAVRQANSETPHQPAG</sequence>
<organism evidence="2 3">
    <name type="scientific">Plantactinospora sonchi</name>
    <dbReference type="NCBI Taxonomy" id="1544735"/>
    <lineage>
        <taxon>Bacteria</taxon>
        <taxon>Bacillati</taxon>
        <taxon>Actinomycetota</taxon>
        <taxon>Actinomycetes</taxon>
        <taxon>Micromonosporales</taxon>
        <taxon>Micromonosporaceae</taxon>
        <taxon>Plantactinospora</taxon>
    </lineage>
</organism>
<protein>
    <submittedName>
        <fullName evidence="2">GNAT family protein</fullName>
        <ecNumber evidence="2">2.-.-.-</ecNumber>
    </submittedName>
</protein>
<dbReference type="RefSeq" id="WP_331213695.1">
    <property type="nucleotide sequence ID" value="NZ_JAZGQK010000006.1"/>
</dbReference>
<dbReference type="Gene3D" id="3.40.630.30">
    <property type="match status" value="1"/>
</dbReference>
<comment type="caution">
    <text evidence="2">The sequence shown here is derived from an EMBL/GenBank/DDBJ whole genome shotgun (WGS) entry which is preliminary data.</text>
</comment>
<dbReference type="SUPFAM" id="SSF55729">
    <property type="entry name" value="Acyl-CoA N-acyltransferases (Nat)"/>
    <property type="match status" value="1"/>
</dbReference>
<gene>
    <name evidence="2" type="ORF">V1633_08860</name>
</gene>
<feature type="domain" description="N-acetyltransferase" evidence="1">
    <location>
        <begin position="11"/>
        <end position="176"/>
    </location>
</feature>
<dbReference type="Pfam" id="PF13302">
    <property type="entry name" value="Acetyltransf_3"/>
    <property type="match status" value="1"/>
</dbReference>
<keyword evidence="2" id="KW-0808">Transferase</keyword>